<evidence type="ECO:0000313" key="1">
    <source>
        <dbReference type="EMBL" id="MDQ7903537.1"/>
    </source>
</evidence>
<accession>A0ABU0Z913</accession>
<reference evidence="1 2" key="1">
    <citation type="submission" date="2023-08" db="EMBL/GenBank/DDBJ databases">
        <title>Phytohabitans sansha sp. nov., isolated from marine sediment.</title>
        <authorList>
            <person name="Zhao Y."/>
            <person name="Yi K."/>
        </authorList>
    </citation>
    <scope>NUCLEOTIDE SEQUENCE [LARGE SCALE GENOMIC DNA]</scope>
    <source>
        <strain evidence="1 2">ZYX-F-186</strain>
    </source>
</reference>
<organism evidence="1 2">
    <name type="scientific">Phytohabitans maris</name>
    <dbReference type="NCBI Taxonomy" id="3071409"/>
    <lineage>
        <taxon>Bacteria</taxon>
        <taxon>Bacillati</taxon>
        <taxon>Actinomycetota</taxon>
        <taxon>Actinomycetes</taxon>
        <taxon>Micromonosporales</taxon>
        <taxon>Micromonosporaceae</taxon>
    </lineage>
</organism>
<proteinExistence type="predicted"/>
<dbReference type="EMBL" id="JAVHUY010000002">
    <property type="protein sequence ID" value="MDQ7903537.1"/>
    <property type="molecule type" value="Genomic_DNA"/>
</dbReference>
<sequence>MDADAVEVIRKAAKTADVDLVACPAVVYECLRMSDIHLRRRLAKALTRNAWLRPMPEAFVEAEELREEITRLRPEWLVARPETRNWHQNRNDWRSGFWRRVRHQTDKMARIVSAVDYGKLDRARNEAKAARSTARELGHRIEGLRLDTARSWYLRRVPGWDGEPFEAWRGHSEANWWQELILRPSQTSLDWLEPWLQLNRIRSERPQWITFWTRECAKERLPREWLRWAMGEVQSLRKVTPGTPVDNQIATYLVDYDYFVTGDRAFAECIEVIRPHAPAQIAATSVSPAGKGAVDHLLELFENVGDTNRTHPEGDARKVTGFS</sequence>
<keyword evidence="2" id="KW-1185">Reference proteome</keyword>
<protein>
    <submittedName>
        <fullName evidence="1">Uncharacterized protein</fullName>
    </submittedName>
</protein>
<name>A0ABU0Z913_9ACTN</name>
<evidence type="ECO:0000313" key="2">
    <source>
        <dbReference type="Proteomes" id="UP001230908"/>
    </source>
</evidence>
<dbReference type="Proteomes" id="UP001230908">
    <property type="component" value="Unassembled WGS sequence"/>
</dbReference>
<gene>
    <name evidence="1" type="ORF">RB614_03290</name>
</gene>
<comment type="caution">
    <text evidence="1">The sequence shown here is derived from an EMBL/GenBank/DDBJ whole genome shotgun (WGS) entry which is preliminary data.</text>
</comment>
<dbReference type="RefSeq" id="WP_308710803.1">
    <property type="nucleotide sequence ID" value="NZ_JAVHUY010000002.1"/>
</dbReference>